<accession>A0A1G5GHZ7</accession>
<dbReference type="Proteomes" id="UP000198538">
    <property type="component" value="Unassembled WGS sequence"/>
</dbReference>
<name>A0A1G5GHZ7_9BACL</name>
<evidence type="ECO:0000256" key="6">
    <source>
        <dbReference type="PIRSR" id="PIRSR026534-1"/>
    </source>
</evidence>
<feature type="binding site" evidence="7">
    <location>
        <begin position="204"/>
        <end position="206"/>
    </location>
    <ligand>
        <name>substrate</name>
    </ligand>
</feature>
<evidence type="ECO:0000256" key="2">
    <source>
        <dbReference type="ARBA" id="ARBA00009865"/>
    </source>
</evidence>
<evidence type="ECO:0000256" key="1">
    <source>
        <dbReference type="ARBA" id="ARBA00004834"/>
    </source>
</evidence>
<evidence type="ECO:0000256" key="8">
    <source>
        <dbReference type="PIRSR" id="PIRSR606710-2"/>
    </source>
</evidence>
<reference evidence="10" key="1">
    <citation type="submission" date="2016-10" db="EMBL/GenBank/DDBJ databases">
        <authorList>
            <person name="Varghese N."/>
            <person name="Submissions S."/>
        </authorList>
    </citation>
    <scope>NUCLEOTIDE SEQUENCE [LARGE SCALE GENOMIC DNA]</scope>
    <source>
        <strain evidence="10">BL9</strain>
    </source>
</reference>
<sequence length="348" mass="38468">MEKFSSWKKLRSLEWKKLKRMEWKTGLNSSKFSSKRRWFLPALLVMVLVLAGQSRALAAFWNLSGDIAVHDPTIIKEGNSWYTFSTGPGIQVLKSDNGTSWYRVPQIFLSEPAWWNSAVPAQKDLDVWAPDVQRYNGKVWLYYSISTFGSNRSAIGLASANSVGAGQWKDEGLVLQSNTSNNYNAIDPELVIDASGNPWLAFGSFWSGLKIVKLDKNTMKPTGNISSIAARPNNGGAIEAPSITYRNGYYYLFASIDSCCKGVNSTYKMVYGRSTSITGPYVDKNGVNMMNGGGTILDTGNVRWKGPGGQDVVNGNLIVRHAYDATDNGNPKLLINDLLWDGNGWPTY</sequence>
<feature type="active site" description="Proton acceptor" evidence="6">
    <location>
        <position position="71"/>
    </location>
</feature>
<dbReference type="InterPro" id="IPR050727">
    <property type="entry name" value="GH43_arabinanases"/>
</dbReference>
<comment type="catalytic activity">
    <reaction evidence="5">
        <text>Endohydrolysis of (1-&gt;5)-alpha-arabinofuranosidic linkages in (1-&gt;5)-arabinans.</text>
        <dbReference type="EC" id="3.2.1.99"/>
    </reaction>
</comment>
<feature type="binding site" evidence="7">
    <location>
        <position position="149"/>
    </location>
    <ligand>
        <name>substrate</name>
    </ligand>
</feature>
<feature type="site" description="Important for catalytic activity, responsible for pKa modulation of the active site Glu and correct orientation of both the proton donor and substrate" evidence="8">
    <location>
        <position position="187"/>
    </location>
</feature>
<feature type="binding site" evidence="7">
    <location>
        <begin position="184"/>
        <end position="187"/>
    </location>
    <ligand>
        <name>substrate</name>
    </ligand>
</feature>
<dbReference type="SUPFAM" id="SSF75005">
    <property type="entry name" value="Arabinanase/levansucrase/invertase"/>
    <property type="match status" value="1"/>
</dbReference>
<protein>
    <recommendedName>
        <fullName evidence="5">Endo-alpha-(1-&gt;5)-L-arabinanase</fullName>
        <ecNumber evidence="5">3.2.1.99</ecNumber>
    </recommendedName>
</protein>
<evidence type="ECO:0000256" key="3">
    <source>
        <dbReference type="ARBA" id="ARBA00022801"/>
    </source>
</evidence>
<dbReference type="STRING" id="582692.SAMN05720606_105281"/>
<dbReference type="InterPro" id="IPR016840">
    <property type="entry name" value="Glyco_hydro_43_endo_a_Ara-ase"/>
</dbReference>
<evidence type="ECO:0000313" key="10">
    <source>
        <dbReference type="Proteomes" id="UP000198538"/>
    </source>
</evidence>
<feature type="binding site" evidence="7">
    <location>
        <position position="71"/>
    </location>
    <ligand>
        <name>substrate</name>
    </ligand>
</feature>
<feature type="active site" description="Proton donor" evidence="6">
    <location>
        <position position="239"/>
    </location>
</feature>
<keyword evidence="10" id="KW-1185">Reference proteome</keyword>
<organism evidence="9 10">
    <name type="scientific">Paenibacillus polysaccharolyticus</name>
    <dbReference type="NCBI Taxonomy" id="582692"/>
    <lineage>
        <taxon>Bacteria</taxon>
        <taxon>Bacillati</taxon>
        <taxon>Bacillota</taxon>
        <taxon>Bacilli</taxon>
        <taxon>Bacillales</taxon>
        <taxon>Paenibacillaceae</taxon>
        <taxon>Paenibacillus</taxon>
    </lineage>
</organism>
<comment type="pathway">
    <text evidence="1 5">Glycan metabolism; L-arabinan degradation.</text>
</comment>
<comment type="similarity">
    <text evidence="2 5">Belongs to the glycosyl hydrolase 43 family.</text>
</comment>
<dbReference type="AlphaFoldDB" id="A0A1G5GHZ7"/>
<evidence type="ECO:0000256" key="7">
    <source>
        <dbReference type="PIRSR" id="PIRSR026534-2"/>
    </source>
</evidence>
<keyword evidence="4 5" id="KW-0326">Glycosidase</keyword>
<proteinExistence type="inferred from homology"/>
<dbReference type="EC" id="3.2.1.99" evidence="5"/>
<dbReference type="EMBL" id="FMVM01000005">
    <property type="protein sequence ID" value="SCY51124.1"/>
    <property type="molecule type" value="Genomic_DNA"/>
</dbReference>
<evidence type="ECO:0000256" key="4">
    <source>
        <dbReference type="ARBA" id="ARBA00023295"/>
    </source>
</evidence>
<dbReference type="InterPro" id="IPR006710">
    <property type="entry name" value="Glyco_hydro_43"/>
</dbReference>
<dbReference type="GO" id="GO:0046558">
    <property type="term" value="F:arabinan endo-1,5-alpha-L-arabinosidase activity"/>
    <property type="evidence" value="ECO:0007669"/>
    <property type="project" value="UniProtKB-EC"/>
</dbReference>
<dbReference type="PIRSF" id="PIRSF026534">
    <property type="entry name" value="Endo_alpha-L-arabinosidase"/>
    <property type="match status" value="1"/>
</dbReference>
<dbReference type="InterPro" id="IPR023296">
    <property type="entry name" value="Glyco_hydro_beta-prop_sf"/>
</dbReference>
<evidence type="ECO:0000256" key="5">
    <source>
        <dbReference type="PIRNR" id="PIRNR026534"/>
    </source>
</evidence>
<dbReference type="Pfam" id="PF04616">
    <property type="entry name" value="Glyco_hydro_43"/>
    <property type="match status" value="1"/>
</dbReference>
<dbReference type="PANTHER" id="PTHR43301:SF3">
    <property type="entry name" value="ARABINAN ENDO-1,5-ALPHA-L-ARABINOSIDASE A-RELATED"/>
    <property type="match status" value="1"/>
</dbReference>
<dbReference type="Gene3D" id="2.115.10.20">
    <property type="entry name" value="Glycosyl hydrolase domain, family 43"/>
    <property type="match status" value="1"/>
</dbReference>
<dbReference type="PANTHER" id="PTHR43301">
    <property type="entry name" value="ARABINAN ENDO-1,5-ALPHA-L-ARABINOSIDASE"/>
    <property type="match status" value="1"/>
</dbReference>
<dbReference type="CDD" id="cd18829">
    <property type="entry name" value="GH43_BsArb43A-like"/>
    <property type="match status" value="1"/>
</dbReference>
<evidence type="ECO:0000313" key="9">
    <source>
        <dbReference type="EMBL" id="SCY51124.1"/>
    </source>
</evidence>
<dbReference type="UniPathway" id="UPA00667"/>
<keyword evidence="3 5" id="KW-0378">Hydrolase</keyword>
<gene>
    <name evidence="9" type="ORF">SAMN05720606_105281</name>
</gene>
<dbReference type="GO" id="GO:0031222">
    <property type="term" value="P:arabinan catabolic process"/>
    <property type="evidence" value="ECO:0007669"/>
    <property type="project" value="UniProtKB-UniPathway"/>
</dbReference>